<dbReference type="SUPFAM" id="SSF48208">
    <property type="entry name" value="Six-hairpin glycosidases"/>
    <property type="match status" value="1"/>
</dbReference>
<dbReference type="InterPro" id="IPR052043">
    <property type="entry name" value="PolySaccharide_Degr_Enz"/>
</dbReference>
<proteinExistence type="predicted"/>
<organism evidence="2 3">
    <name type="scientific">Bacillus infantis</name>
    <dbReference type="NCBI Taxonomy" id="324767"/>
    <lineage>
        <taxon>Bacteria</taxon>
        <taxon>Bacillati</taxon>
        <taxon>Bacillota</taxon>
        <taxon>Bacilli</taxon>
        <taxon>Bacillales</taxon>
        <taxon>Bacillaceae</taxon>
        <taxon>Bacillus</taxon>
    </lineage>
</organism>
<evidence type="ECO:0000256" key="1">
    <source>
        <dbReference type="ARBA" id="ARBA00022801"/>
    </source>
</evidence>
<reference evidence="2 3" key="1">
    <citation type="submission" date="2019-08" db="EMBL/GenBank/DDBJ databases">
        <title>Bacillus genomes from the desert of Cuatro Cienegas, Coahuila.</title>
        <authorList>
            <person name="Olmedo-Alvarez G."/>
        </authorList>
    </citation>
    <scope>NUCLEOTIDE SEQUENCE [LARGE SCALE GENOMIC DNA]</scope>
    <source>
        <strain evidence="2 3">CH446_14T</strain>
    </source>
</reference>
<dbReference type="InterPro" id="IPR012341">
    <property type="entry name" value="6hp_glycosidase-like_sf"/>
</dbReference>
<sequence>MDINTDLIDSKVKLVTNAMKSLENDESFIEEFPIGLIDIHLWEWPQGVGIYGLYKYYKLTNDKETLDFLLNWFDQRIEEGLPEKNVNTMSPLLTLMHLAEETKNPEYIKICDEWSTWVMEDMIRTGDSALQHMITGDPNDGQILIDTLFMTVLFLTKAGTYFNRPDYIEESKKQFLIHIKYLYDKETGLFFHGWDFNQNHNYGAVRWGRGNGWYTCGLLEYLEIAELEKGIKDYLLDTWHSQVKALAELQADSGLWHTVLDDPESYEETSATAAFAFGILKGIRKGYLAEKYLQTGLKALEAVIREVDHQGVVQKVSYGTPVGMDRDFYQNIPISPMTYGQALTILLLIESMEFSMKRGEYDEKSI</sequence>
<name>A0A5D4QRY6_9BACI</name>
<dbReference type="InterPro" id="IPR008928">
    <property type="entry name" value="6-hairpin_glycosidase_sf"/>
</dbReference>
<dbReference type="AlphaFoldDB" id="A0A5D4QRY6"/>
<dbReference type="EMBL" id="VTER01000021">
    <property type="protein sequence ID" value="TYS40774.1"/>
    <property type="molecule type" value="Genomic_DNA"/>
</dbReference>
<accession>A0A5D4QRY6</accession>
<dbReference type="GO" id="GO:0016787">
    <property type="term" value="F:hydrolase activity"/>
    <property type="evidence" value="ECO:0007669"/>
    <property type="project" value="UniProtKB-KW"/>
</dbReference>
<dbReference type="Gene3D" id="1.50.10.10">
    <property type="match status" value="1"/>
</dbReference>
<evidence type="ECO:0000313" key="3">
    <source>
        <dbReference type="Proteomes" id="UP000322139"/>
    </source>
</evidence>
<evidence type="ECO:0000313" key="2">
    <source>
        <dbReference type="EMBL" id="TYS40774.1"/>
    </source>
</evidence>
<dbReference type="PANTHER" id="PTHR33886">
    <property type="entry name" value="UNSATURATED RHAMNOGALACTURONAN HYDROLASE (EUROFUNG)"/>
    <property type="match status" value="1"/>
</dbReference>
<keyword evidence="1 2" id="KW-0378">Hydrolase</keyword>
<protein>
    <submittedName>
        <fullName evidence="2">Glycoside hydrolase family 105 protein</fullName>
    </submittedName>
</protein>
<comment type="caution">
    <text evidence="2">The sequence shown here is derived from an EMBL/GenBank/DDBJ whole genome shotgun (WGS) entry which is preliminary data.</text>
</comment>
<dbReference type="InterPro" id="IPR010905">
    <property type="entry name" value="Glyco_hydro_88"/>
</dbReference>
<gene>
    <name evidence="2" type="ORF">FZD51_24805</name>
</gene>
<dbReference type="Pfam" id="PF07470">
    <property type="entry name" value="Glyco_hydro_88"/>
    <property type="match status" value="1"/>
</dbReference>
<dbReference type="Proteomes" id="UP000322139">
    <property type="component" value="Unassembled WGS sequence"/>
</dbReference>
<dbReference type="GO" id="GO:0005975">
    <property type="term" value="P:carbohydrate metabolic process"/>
    <property type="evidence" value="ECO:0007669"/>
    <property type="project" value="InterPro"/>
</dbReference>
<dbReference type="PANTHER" id="PTHR33886:SF8">
    <property type="entry name" value="UNSATURATED RHAMNOGALACTURONAN HYDROLASE (EUROFUNG)"/>
    <property type="match status" value="1"/>
</dbReference>
<dbReference type="RefSeq" id="WP_148977122.1">
    <property type="nucleotide sequence ID" value="NZ_VTER01000021.1"/>
</dbReference>